<evidence type="ECO:0000313" key="3">
    <source>
        <dbReference type="Proteomes" id="UP000717585"/>
    </source>
</evidence>
<accession>A0A8J6DZS9</accession>
<comment type="caution">
    <text evidence="2">The sequence shown here is derived from an EMBL/GenBank/DDBJ whole genome shotgun (WGS) entry which is preliminary data.</text>
</comment>
<dbReference type="EMBL" id="JAHDYR010000062">
    <property type="protein sequence ID" value="KAG9391163.1"/>
    <property type="molecule type" value="Genomic_DNA"/>
</dbReference>
<name>A0A8J6DZS9_9EUKA</name>
<feature type="compositionally biased region" description="Basic and acidic residues" evidence="1">
    <location>
        <begin position="13"/>
        <end position="32"/>
    </location>
</feature>
<keyword evidence="3" id="KW-1185">Reference proteome</keyword>
<sequence>MEKMMQDVPEMTPRTERKVAEEKAEEKAEEEFKADEARFLSSLKEFKQMVEDFPSQIKSCDLSSSFKLLDRQDDSEEDKLQNIELNNAIIQKNQALRTHLTMQQKAAYMKMLQCRLASQLDLIEARASSAEAEKNSEVTALEEELYSHHGAALGTLASHIAYVRRQIAKEDRNIAMLDAAAQPQVVLTEQDAANVTFDFDAVGDEWSF</sequence>
<reference evidence="2" key="1">
    <citation type="submission" date="2021-05" db="EMBL/GenBank/DDBJ databases">
        <title>A free-living protist that lacks canonical eukaryotic 1 DNA replication and segregation systems.</title>
        <authorList>
            <person name="Salas-Leiva D.E."/>
            <person name="Tromer E.C."/>
            <person name="Curtis B.A."/>
            <person name="Jerlstrom-Hultqvist J."/>
            <person name="Kolisko M."/>
            <person name="Yi Z."/>
            <person name="Salas-Leiva J.S."/>
            <person name="Gallot-Lavallee L."/>
            <person name="Kops G.J.P.L."/>
            <person name="Archibald J.M."/>
            <person name="Simpson A.G.B."/>
            <person name="Roger A.J."/>
        </authorList>
    </citation>
    <scope>NUCLEOTIDE SEQUENCE</scope>
    <source>
        <strain evidence="2">BICM</strain>
    </source>
</reference>
<gene>
    <name evidence="2" type="ORF">J8273_7437</name>
</gene>
<feature type="region of interest" description="Disordered" evidence="1">
    <location>
        <begin position="1"/>
        <end position="32"/>
    </location>
</feature>
<evidence type="ECO:0000313" key="2">
    <source>
        <dbReference type="EMBL" id="KAG9391163.1"/>
    </source>
</evidence>
<protein>
    <submittedName>
        <fullName evidence="2">Uncharacterized protein</fullName>
    </submittedName>
</protein>
<organism evidence="2 3">
    <name type="scientific">Carpediemonas membranifera</name>
    <dbReference type="NCBI Taxonomy" id="201153"/>
    <lineage>
        <taxon>Eukaryota</taxon>
        <taxon>Metamonada</taxon>
        <taxon>Carpediemonas-like organisms</taxon>
        <taxon>Carpediemonas</taxon>
    </lineage>
</organism>
<evidence type="ECO:0000256" key="1">
    <source>
        <dbReference type="SAM" id="MobiDB-lite"/>
    </source>
</evidence>
<proteinExistence type="predicted"/>
<dbReference type="Proteomes" id="UP000717585">
    <property type="component" value="Unassembled WGS sequence"/>
</dbReference>
<dbReference type="AlphaFoldDB" id="A0A8J6DZS9"/>